<feature type="transmembrane region" description="Helical" evidence="7">
    <location>
        <begin position="124"/>
        <end position="146"/>
    </location>
</feature>
<protein>
    <submittedName>
        <fullName evidence="8">NCS2 family permease</fullName>
    </submittedName>
</protein>
<feature type="transmembrane region" description="Helical" evidence="7">
    <location>
        <begin position="198"/>
        <end position="217"/>
    </location>
</feature>
<dbReference type="PANTHER" id="PTHR43337">
    <property type="entry name" value="XANTHINE/URACIL PERMEASE C887.17-RELATED"/>
    <property type="match status" value="1"/>
</dbReference>
<feature type="transmembrane region" description="Helical" evidence="7">
    <location>
        <begin position="458"/>
        <end position="475"/>
    </location>
</feature>
<evidence type="ECO:0000256" key="6">
    <source>
        <dbReference type="ARBA" id="ARBA00023136"/>
    </source>
</evidence>
<feature type="transmembrane region" description="Helical" evidence="7">
    <location>
        <begin position="158"/>
        <end position="178"/>
    </location>
</feature>
<keyword evidence="4 7" id="KW-0812">Transmembrane</keyword>
<gene>
    <name evidence="8" type="ORF">GCM10010104_62530</name>
</gene>
<proteinExistence type="inferred from homology"/>
<comment type="similarity">
    <text evidence="2">Belongs to the nucleobase:cation symporter-2 (NCS2) (TC 2.A.40) family. Azg-like subfamily.</text>
</comment>
<organism evidence="8 9">
    <name type="scientific">Streptomyces indiaensis</name>
    <dbReference type="NCBI Taxonomy" id="284033"/>
    <lineage>
        <taxon>Bacteria</taxon>
        <taxon>Bacillati</taxon>
        <taxon>Actinomycetota</taxon>
        <taxon>Actinomycetes</taxon>
        <taxon>Kitasatosporales</taxon>
        <taxon>Streptomycetaceae</taxon>
        <taxon>Streptomyces</taxon>
    </lineage>
</organism>
<evidence type="ECO:0000256" key="4">
    <source>
        <dbReference type="ARBA" id="ARBA00022692"/>
    </source>
</evidence>
<comment type="caution">
    <text evidence="8">The sequence shown here is derived from an EMBL/GenBank/DDBJ whole genome shotgun (WGS) entry which is preliminary data.</text>
</comment>
<dbReference type="InterPro" id="IPR006043">
    <property type="entry name" value="NCS2"/>
</dbReference>
<dbReference type="EMBL" id="BAAART010000183">
    <property type="protein sequence ID" value="GAA2256916.1"/>
    <property type="molecule type" value="Genomic_DNA"/>
</dbReference>
<name>A0ABN3EER1_9ACTN</name>
<keyword evidence="9" id="KW-1185">Reference proteome</keyword>
<feature type="transmembrane region" description="Helical" evidence="7">
    <location>
        <begin position="40"/>
        <end position="60"/>
    </location>
</feature>
<feature type="transmembrane region" description="Helical" evidence="7">
    <location>
        <begin position="372"/>
        <end position="397"/>
    </location>
</feature>
<evidence type="ECO:0000313" key="8">
    <source>
        <dbReference type="EMBL" id="GAA2256916.1"/>
    </source>
</evidence>
<feature type="transmembrane region" description="Helical" evidence="7">
    <location>
        <begin position="273"/>
        <end position="296"/>
    </location>
</feature>
<keyword evidence="3" id="KW-0813">Transport</keyword>
<keyword evidence="6 7" id="KW-0472">Membrane</keyword>
<evidence type="ECO:0000256" key="3">
    <source>
        <dbReference type="ARBA" id="ARBA00022448"/>
    </source>
</evidence>
<dbReference type="Pfam" id="PF00860">
    <property type="entry name" value="Xan_ur_permease"/>
    <property type="match status" value="1"/>
</dbReference>
<dbReference type="RefSeq" id="WP_234849945.1">
    <property type="nucleotide sequence ID" value="NZ_BAAART010000183.1"/>
</dbReference>
<evidence type="ECO:0000256" key="7">
    <source>
        <dbReference type="SAM" id="Phobius"/>
    </source>
</evidence>
<evidence type="ECO:0000313" key="9">
    <source>
        <dbReference type="Proteomes" id="UP001501474"/>
    </source>
</evidence>
<sequence length="485" mass="50399">MSESQKVADRSDAAPPAANSVDRFFRISERGSTFGREIRGGFATFFTMAYILVLNPIILGSAKDKFGHQLDAVQLTTATALVAAVMTIVMGVGGNLPLALAAGLGLNAVVAFQIAPLMSWDDAMGLIVLEGLLICVLVVTGLREAVMHAIPQPLKQAISVGIGLFIAFIGFVDAGFVSRIPDAANTTVPVQLGGTGTLAGWPMLVFCLGVLLTIGLLARKVKGAILISIVTMTALAVVIDSLADIKSWGLTTPAWPDKLVDAPDFGLLGDFDLFGAFSAPGVGVITVVLLIFTLILSDFFDTMGTVVGISAEAGLLDDEGKVPNLGRVLLIDGAAAVAGGAASASSATSYIESAAGVGEGARTGFSNLVTGGLFGLALFLTPLLTIVPLQAAAPALIAVGFLMMTQVKHIDWDRYDIAIPAFLTIAVMPFTYSITNGIGAGFLAYVVIKTVLGKAKEVHWLLWGTSALFLVYFAIDPIEQLLGAK</sequence>
<dbReference type="Proteomes" id="UP001501474">
    <property type="component" value="Unassembled WGS sequence"/>
</dbReference>
<reference evidence="8 9" key="1">
    <citation type="journal article" date="2019" name="Int. J. Syst. Evol. Microbiol.">
        <title>The Global Catalogue of Microorganisms (GCM) 10K type strain sequencing project: providing services to taxonomists for standard genome sequencing and annotation.</title>
        <authorList>
            <consortium name="The Broad Institute Genomics Platform"/>
            <consortium name="The Broad Institute Genome Sequencing Center for Infectious Disease"/>
            <person name="Wu L."/>
            <person name="Ma J."/>
        </authorList>
    </citation>
    <scope>NUCLEOTIDE SEQUENCE [LARGE SCALE GENOMIC DNA]</scope>
    <source>
        <strain evidence="8 9">JCM 3053</strain>
    </source>
</reference>
<evidence type="ECO:0000256" key="5">
    <source>
        <dbReference type="ARBA" id="ARBA00022989"/>
    </source>
</evidence>
<feature type="transmembrane region" description="Helical" evidence="7">
    <location>
        <begin position="72"/>
        <end position="91"/>
    </location>
</feature>
<dbReference type="InterPro" id="IPR045018">
    <property type="entry name" value="Azg-like"/>
</dbReference>
<keyword evidence="5 7" id="KW-1133">Transmembrane helix</keyword>
<evidence type="ECO:0000256" key="1">
    <source>
        <dbReference type="ARBA" id="ARBA00004127"/>
    </source>
</evidence>
<dbReference type="PANTHER" id="PTHR43337:SF1">
    <property type="entry name" value="XANTHINE_URACIL PERMEASE C887.17-RELATED"/>
    <property type="match status" value="1"/>
</dbReference>
<accession>A0ABN3EER1</accession>
<feature type="transmembrane region" description="Helical" evidence="7">
    <location>
        <begin position="224"/>
        <end position="243"/>
    </location>
</feature>
<feature type="transmembrane region" description="Helical" evidence="7">
    <location>
        <begin position="417"/>
        <end position="446"/>
    </location>
</feature>
<feature type="transmembrane region" description="Helical" evidence="7">
    <location>
        <begin position="98"/>
        <end position="118"/>
    </location>
</feature>
<evidence type="ECO:0000256" key="2">
    <source>
        <dbReference type="ARBA" id="ARBA00005697"/>
    </source>
</evidence>
<comment type="subcellular location">
    <subcellularLocation>
        <location evidence="1">Endomembrane system</location>
        <topology evidence="1">Multi-pass membrane protein</topology>
    </subcellularLocation>
</comment>